<gene>
    <name evidence="4" type="ORF">GCM10007416_13340</name>
</gene>
<evidence type="ECO:0000256" key="2">
    <source>
        <dbReference type="ARBA" id="ARBA00022840"/>
    </source>
</evidence>
<dbReference type="SMART" id="SM00382">
    <property type="entry name" value="AAA"/>
    <property type="match status" value="1"/>
</dbReference>
<dbReference type="SUPFAM" id="SSF52540">
    <property type="entry name" value="P-loop containing nucleoside triphosphate hydrolases"/>
    <property type="match status" value="1"/>
</dbReference>
<dbReference type="InterPro" id="IPR003593">
    <property type="entry name" value="AAA+_ATPase"/>
</dbReference>
<dbReference type="InterPro" id="IPR027417">
    <property type="entry name" value="P-loop_NTPase"/>
</dbReference>
<proteinExistence type="predicted"/>
<reference evidence="5" key="1">
    <citation type="journal article" date="2019" name="Int. J. Syst. Evol. Microbiol.">
        <title>The Global Catalogue of Microorganisms (GCM) 10K type strain sequencing project: providing services to taxonomists for standard genome sequencing and annotation.</title>
        <authorList>
            <consortium name="The Broad Institute Genomics Platform"/>
            <consortium name="The Broad Institute Genome Sequencing Center for Infectious Disease"/>
            <person name="Wu L."/>
            <person name="Ma J."/>
        </authorList>
    </citation>
    <scope>NUCLEOTIDE SEQUENCE [LARGE SCALE GENOMIC DNA]</scope>
    <source>
        <strain evidence="5">CGMCC 1.12404</strain>
    </source>
</reference>
<dbReference type="InterPro" id="IPR003439">
    <property type="entry name" value="ABC_transporter-like_ATP-bd"/>
</dbReference>
<feature type="domain" description="ABC transporter" evidence="3">
    <location>
        <begin position="28"/>
        <end position="268"/>
    </location>
</feature>
<comment type="caution">
    <text evidence="4">The sequence shown here is derived from an EMBL/GenBank/DDBJ whole genome shotgun (WGS) entry which is preliminary data.</text>
</comment>
<keyword evidence="2" id="KW-0067">ATP-binding</keyword>
<accession>A0ABQ1GDS4</accession>
<dbReference type="RefSeq" id="WP_188431202.1">
    <property type="nucleotide sequence ID" value="NZ_BMEX01000004.1"/>
</dbReference>
<dbReference type="PANTHER" id="PTHR24221">
    <property type="entry name" value="ATP-BINDING CASSETTE SUB-FAMILY B"/>
    <property type="match status" value="1"/>
</dbReference>
<organism evidence="4 5">
    <name type="scientific">Kroppenstedtia guangzhouensis</name>
    <dbReference type="NCBI Taxonomy" id="1274356"/>
    <lineage>
        <taxon>Bacteria</taxon>
        <taxon>Bacillati</taxon>
        <taxon>Bacillota</taxon>
        <taxon>Bacilli</taxon>
        <taxon>Bacillales</taxon>
        <taxon>Thermoactinomycetaceae</taxon>
        <taxon>Kroppenstedtia</taxon>
    </lineage>
</organism>
<dbReference type="PANTHER" id="PTHR24221:SF654">
    <property type="entry name" value="ATP-BINDING CASSETTE SUB-FAMILY B MEMBER 6"/>
    <property type="match status" value="1"/>
</dbReference>
<dbReference type="InterPro" id="IPR017871">
    <property type="entry name" value="ABC_transporter-like_CS"/>
</dbReference>
<dbReference type="EMBL" id="BMEX01000004">
    <property type="protein sequence ID" value="GGA41763.1"/>
    <property type="molecule type" value="Genomic_DNA"/>
</dbReference>
<keyword evidence="1" id="KW-0547">Nucleotide-binding</keyword>
<evidence type="ECO:0000256" key="1">
    <source>
        <dbReference type="ARBA" id="ARBA00022741"/>
    </source>
</evidence>
<dbReference type="PROSITE" id="PS50893">
    <property type="entry name" value="ABC_TRANSPORTER_2"/>
    <property type="match status" value="1"/>
</dbReference>
<sequence length="282" mass="32482">MEELRAFFLITESDQDKKPYEIDEIKEISIENLSFQYKDQLRPVLEDIRFRIRQGQKVALVGENGCGKTTLIKCLAGLYETDSSMIKINGKPLANIKSESYRTRISVLFQDYIRYNFTARENIGFGNVEKLHDFNGIKHAATCTGIDHYLTKLPYQYETMLGKFFSGSDELSGGQWQKVALSRALFRNSDLIILDEPTSALDPNAEMKIIEDLFQENNQKAILFITHRLGAASLADIILVMKEGRIVERGTHEELLLRNGIYKKMYQTQSKWYKQNEEVETV</sequence>
<dbReference type="Pfam" id="PF00005">
    <property type="entry name" value="ABC_tran"/>
    <property type="match status" value="1"/>
</dbReference>
<dbReference type="Gene3D" id="3.40.50.300">
    <property type="entry name" value="P-loop containing nucleotide triphosphate hydrolases"/>
    <property type="match status" value="1"/>
</dbReference>
<dbReference type="PROSITE" id="PS00211">
    <property type="entry name" value="ABC_TRANSPORTER_1"/>
    <property type="match status" value="1"/>
</dbReference>
<dbReference type="Proteomes" id="UP000617979">
    <property type="component" value="Unassembled WGS sequence"/>
</dbReference>
<evidence type="ECO:0000313" key="4">
    <source>
        <dbReference type="EMBL" id="GGA41763.1"/>
    </source>
</evidence>
<dbReference type="InterPro" id="IPR039421">
    <property type="entry name" value="Type_1_exporter"/>
</dbReference>
<evidence type="ECO:0000259" key="3">
    <source>
        <dbReference type="PROSITE" id="PS50893"/>
    </source>
</evidence>
<name>A0ABQ1GDS4_9BACL</name>
<protein>
    <recommendedName>
        <fullName evidence="3">ABC transporter domain-containing protein</fullName>
    </recommendedName>
</protein>
<evidence type="ECO:0000313" key="5">
    <source>
        <dbReference type="Proteomes" id="UP000617979"/>
    </source>
</evidence>
<keyword evidence="5" id="KW-1185">Reference proteome</keyword>